<dbReference type="Proteomes" id="UP000214646">
    <property type="component" value="Unassembled WGS sequence"/>
</dbReference>
<dbReference type="InterPro" id="IPR012347">
    <property type="entry name" value="Ferritin-like"/>
</dbReference>
<dbReference type="InterPro" id="IPR010287">
    <property type="entry name" value="DUF892_YciF-like"/>
</dbReference>
<comment type="caution">
    <text evidence="2">The sequence shown here is derived from an EMBL/GenBank/DDBJ whole genome shotgun (WGS) entry which is preliminary data.</text>
</comment>
<evidence type="ECO:0000313" key="3">
    <source>
        <dbReference type="Proteomes" id="UP000214646"/>
    </source>
</evidence>
<keyword evidence="3" id="KW-1185">Reference proteome</keyword>
<sequence>MPNSIRQTPLPEPAMPLNSLHDLYVDELKDLYSAENQLLKALPKMAKKASAPELKTAFTEHLEVTRKQVERLEQIFTELGVSPKGKKCKAMEGLVEEGKEVLEEDGKPEVIDAALIACAQRVEHYEMAGYGCVRTFAKLLGYEDAEELLQATLDEEGEADQKLTELAETVINVEAEEAGDEGDEEREEHEEEGEGTEEEEESPAPKSVGSNGVAAKASPAKPKPPGKK</sequence>
<dbReference type="SUPFAM" id="SSF47240">
    <property type="entry name" value="Ferritin-like"/>
    <property type="match status" value="1"/>
</dbReference>
<dbReference type="AlphaFoldDB" id="A0A225E0C6"/>
<dbReference type="PANTHER" id="PTHR30565">
    <property type="entry name" value="PROTEIN YCIF"/>
    <property type="match status" value="1"/>
</dbReference>
<dbReference type="Pfam" id="PF05974">
    <property type="entry name" value="DUF892"/>
    <property type="match status" value="1"/>
</dbReference>
<organism evidence="2 3">
    <name type="scientific">Fimbriiglobus ruber</name>
    <dbReference type="NCBI Taxonomy" id="1908690"/>
    <lineage>
        <taxon>Bacteria</taxon>
        <taxon>Pseudomonadati</taxon>
        <taxon>Planctomycetota</taxon>
        <taxon>Planctomycetia</taxon>
        <taxon>Gemmatales</taxon>
        <taxon>Gemmataceae</taxon>
        <taxon>Fimbriiglobus</taxon>
    </lineage>
</organism>
<proteinExistence type="predicted"/>
<gene>
    <name evidence="2" type="ORF">FRUB_04183</name>
</gene>
<dbReference type="EMBL" id="NIDE01000005">
    <property type="protein sequence ID" value="OWK42105.1"/>
    <property type="molecule type" value="Genomic_DNA"/>
</dbReference>
<feature type="region of interest" description="Disordered" evidence="1">
    <location>
        <begin position="170"/>
        <end position="228"/>
    </location>
</feature>
<protein>
    <submittedName>
        <fullName evidence="2">Protein yciF</fullName>
    </submittedName>
</protein>
<dbReference type="CDD" id="cd07909">
    <property type="entry name" value="YciF"/>
    <property type="match status" value="1"/>
</dbReference>
<dbReference type="InterPro" id="IPR009078">
    <property type="entry name" value="Ferritin-like_SF"/>
</dbReference>
<accession>A0A225E0C6</accession>
<feature type="compositionally biased region" description="Acidic residues" evidence="1">
    <location>
        <begin position="174"/>
        <end position="202"/>
    </location>
</feature>
<dbReference type="PANTHER" id="PTHR30565:SF9">
    <property type="entry name" value="PROTEIN YCIF"/>
    <property type="match status" value="1"/>
</dbReference>
<dbReference type="Gene3D" id="1.20.1260.10">
    <property type="match status" value="1"/>
</dbReference>
<evidence type="ECO:0000313" key="2">
    <source>
        <dbReference type="EMBL" id="OWK42105.1"/>
    </source>
</evidence>
<reference evidence="3" key="1">
    <citation type="submission" date="2017-06" db="EMBL/GenBank/DDBJ databases">
        <title>Genome analysis of Fimbriiglobus ruber SP5, the first member of the order Planctomycetales with confirmed chitinolytic capability.</title>
        <authorList>
            <person name="Ravin N.V."/>
            <person name="Rakitin A.L."/>
            <person name="Ivanova A.A."/>
            <person name="Beletsky A.V."/>
            <person name="Kulichevskaya I.S."/>
            <person name="Mardanov A.V."/>
            <person name="Dedysh S.N."/>
        </authorList>
    </citation>
    <scope>NUCLEOTIDE SEQUENCE [LARGE SCALE GENOMIC DNA]</scope>
    <source>
        <strain evidence="3">SP5</strain>
    </source>
</reference>
<dbReference type="InterPro" id="IPR047114">
    <property type="entry name" value="YciF"/>
</dbReference>
<evidence type="ECO:0000256" key="1">
    <source>
        <dbReference type="SAM" id="MobiDB-lite"/>
    </source>
</evidence>
<name>A0A225E0C6_9BACT</name>